<evidence type="ECO:0008006" key="5">
    <source>
        <dbReference type="Google" id="ProtNLM"/>
    </source>
</evidence>
<accession>A0A3G8M700</accession>
<dbReference type="Pfam" id="PF18722">
    <property type="entry name" value="MazG_C"/>
    <property type="match status" value="1"/>
</dbReference>
<dbReference type="Gene3D" id="1.10.287.1080">
    <property type="entry name" value="MazG-like"/>
    <property type="match status" value="1"/>
</dbReference>
<evidence type="ECO:0000259" key="1">
    <source>
        <dbReference type="Pfam" id="PF03819"/>
    </source>
</evidence>
<dbReference type="EMBL" id="CP034086">
    <property type="protein sequence ID" value="AZG77527.1"/>
    <property type="molecule type" value="Genomic_DNA"/>
</dbReference>
<dbReference type="SUPFAM" id="SSF101386">
    <property type="entry name" value="all-alpha NTP pyrophosphatases"/>
    <property type="match status" value="1"/>
</dbReference>
<dbReference type="InterPro" id="IPR041407">
    <property type="entry name" value="MazG_C"/>
</dbReference>
<feature type="domain" description="MazG C-terminal" evidence="2">
    <location>
        <begin position="236"/>
        <end position="431"/>
    </location>
</feature>
<dbReference type="AlphaFoldDB" id="A0A3G8M700"/>
<feature type="domain" description="NTP pyrophosphohydrolase MazG-like" evidence="1">
    <location>
        <begin position="31"/>
        <end position="89"/>
    </location>
</feature>
<protein>
    <recommendedName>
        <fullName evidence="5">MazG C-terminal domain-containing protein</fullName>
    </recommendedName>
</protein>
<dbReference type="Pfam" id="PF03819">
    <property type="entry name" value="MazG"/>
    <property type="match status" value="1"/>
</dbReference>
<dbReference type="InterPro" id="IPR004518">
    <property type="entry name" value="MazG-like_dom"/>
</dbReference>
<organism evidence="3 4">
    <name type="scientific">Methylocystis rosea</name>
    <dbReference type="NCBI Taxonomy" id="173366"/>
    <lineage>
        <taxon>Bacteria</taxon>
        <taxon>Pseudomonadati</taxon>
        <taxon>Pseudomonadota</taxon>
        <taxon>Alphaproteobacteria</taxon>
        <taxon>Hyphomicrobiales</taxon>
        <taxon>Methylocystaceae</taxon>
        <taxon>Methylocystis</taxon>
    </lineage>
</organism>
<sequence length="553" mass="62274">MLVSAYDTFVRSTDQSVGKPEKVRLDIATYGLASEIGSVVSAIKKRLLAEGGDEQWDAANEEIIEELGDVIWYCFSLAGIANPQKPINIFAHDIANIKREIEGDDARANRIRCVLDPLKRDEFLRAAKNFPKRTKRMKFEDYQSIAYLTARTEPKTLVVVCLALLWQLSAQLLRRQLPAIELELNTGLSDRSINDLLGEIAWNVSALASIYKLNLSDIAQKNIKKVSFRRDRSHPTPLHDEGCLPLQQFPRQFEVAFVTIAKGRSRMYFDGRRLGDDLTDNAYDDDGYRFHDVMHIANAAKLGWSPVLRDLMKRKRKANPSIDEVEDGARARIVEEAIIKAIHSEGERLAEQRGGREPDIAVRLFPDRTEITFRFLKFIHSLVAGLEVANNRYWEWEDAIVNGHDLFHRLRCEEQGTVVVDLNKRLISFKPEVSVRLTGKVAGIGSARVAADELKQEFPSQVQDSNDSSRAIDDATRVEVIKRAVLGAVGLEPSEPNLSALQIRELEGNEISVKTAGLVRKAFWDRNIISFRTTTLRGATGEFYCTAIALADD</sequence>
<proteinExistence type="predicted"/>
<dbReference type="KEGG" id="mros:EHO51_12735"/>
<reference evidence="3 4" key="1">
    <citation type="submission" date="2018-11" db="EMBL/GenBank/DDBJ databases">
        <title>Genome squencing of methanotrophic bacteria isolated from alkaline groundwater in Korea.</title>
        <authorList>
            <person name="Nguyen L.N."/>
        </authorList>
    </citation>
    <scope>NUCLEOTIDE SEQUENCE [LARGE SCALE GENOMIC DNA]</scope>
    <source>
        <strain evidence="3 4">GW6</strain>
    </source>
</reference>
<dbReference type="Proteomes" id="UP000273982">
    <property type="component" value="Chromosome"/>
</dbReference>
<evidence type="ECO:0000313" key="3">
    <source>
        <dbReference type="EMBL" id="AZG77527.1"/>
    </source>
</evidence>
<evidence type="ECO:0000313" key="4">
    <source>
        <dbReference type="Proteomes" id="UP000273982"/>
    </source>
</evidence>
<evidence type="ECO:0000259" key="2">
    <source>
        <dbReference type="Pfam" id="PF18722"/>
    </source>
</evidence>
<dbReference type="RefSeq" id="WP_124739194.1">
    <property type="nucleotide sequence ID" value="NZ_CP034086.1"/>
</dbReference>
<gene>
    <name evidence="3" type="ORF">EHO51_12735</name>
</gene>
<name>A0A3G8M700_9HYPH</name>